<feature type="domain" description="Peptidoglycan binding-like" evidence="1">
    <location>
        <begin position="22"/>
        <end position="73"/>
    </location>
</feature>
<dbReference type="EMBL" id="JBHFNQ010000202">
    <property type="protein sequence ID" value="MFB2880374.1"/>
    <property type="molecule type" value="Genomic_DNA"/>
</dbReference>
<dbReference type="Gene3D" id="1.10.101.10">
    <property type="entry name" value="PGBD-like superfamily/PGBD"/>
    <property type="match status" value="1"/>
</dbReference>
<dbReference type="RefSeq" id="WP_413273390.1">
    <property type="nucleotide sequence ID" value="NZ_JBHFNQ010000202.1"/>
</dbReference>
<reference evidence="2 3" key="1">
    <citation type="submission" date="2024-09" db="EMBL/GenBank/DDBJ databases">
        <title>Floridaenema gen nov. (Aerosakkonemataceae, Aerosakkonematales ord. nov., Cyanobacteria) from benthic tropical and subtropical fresh waters, with the description of four new species.</title>
        <authorList>
            <person name="Moretto J.A."/>
            <person name="Berthold D.E."/>
            <person name="Lefler F.W."/>
            <person name="Huang I.-S."/>
            <person name="Laughinghouse H. IV."/>
        </authorList>
    </citation>
    <scope>NUCLEOTIDE SEQUENCE [LARGE SCALE GENOMIC DNA]</scope>
    <source>
        <strain evidence="2 3">BLCC-F46</strain>
    </source>
</reference>
<dbReference type="InterPro" id="IPR052354">
    <property type="entry name" value="Cell_Wall_Dynamics_Protein"/>
</dbReference>
<dbReference type="PANTHER" id="PTHR34408">
    <property type="entry name" value="FAMILY PROTEIN, PUTATIVE-RELATED"/>
    <property type="match status" value="1"/>
</dbReference>
<evidence type="ECO:0000313" key="2">
    <source>
        <dbReference type="EMBL" id="MFB2880374.1"/>
    </source>
</evidence>
<organism evidence="2 3">
    <name type="scientific">Floridaenema aerugineum BLCC-F46</name>
    <dbReference type="NCBI Taxonomy" id="3153654"/>
    <lineage>
        <taxon>Bacteria</taxon>
        <taxon>Bacillati</taxon>
        <taxon>Cyanobacteriota</taxon>
        <taxon>Cyanophyceae</taxon>
        <taxon>Oscillatoriophycideae</taxon>
        <taxon>Aerosakkonematales</taxon>
        <taxon>Aerosakkonemataceae</taxon>
        <taxon>Floridanema</taxon>
        <taxon>Floridanema aerugineum</taxon>
    </lineage>
</organism>
<dbReference type="Pfam" id="PF01471">
    <property type="entry name" value="PG_binding_1"/>
    <property type="match status" value="1"/>
</dbReference>
<keyword evidence="3" id="KW-1185">Reference proteome</keyword>
<evidence type="ECO:0000259" key="1">
    <source>
        <dbReference type="Pfam" id="PF01471"/>
    </source>
</evidence>
<gene>
    <name evidence="2" type="ORF">ACE1CC_26300</name>
</gene>
<dbReference type="InterPro" id="IPR036365">
    <property type="entry name" value="PGBD-like_sf"/>
</dbReference>
<protein>
    <submittedName>
        <fullName evidence="2">Peptidoglycan-binding protein</fullName>
    </submittedName>
</protein>
<evidence type="ECO:0000313" key="3">
    <source>
        <dbReference type="Proteomes" id="UP001576774"/>
    </source>
</evidence>
<proteinExistence type="predicted"/>
<sequence length="268" mass="29668">MSTIKLPILRLKDGIEFPELQDEVKLLQTKLGFIGDSIDGKFGVATEAAVKRFQQDKALVVDGIVGQQTWVALLGQSVEVFLPHAVTVGSFNIDKIVNSISASNIRTHARKSIPLILRECEANGVTERGQIAYILATAQHESLLGKWMEELASCEAYEGRSDLGNNQRGDGPRFKGRGFVQITGRRNYTDWSNRLGIDLVNNPKQAAVPEIAAKILVIGMRDGTFTTLKLSNFINSTNRDFVKARKIINGMDKAQHIANIAEQFYRVI</sequence>
<dbReference type="InterPro" id="IPR023346">
    <property type="entry name" value="Lysozyme-like_dom_sf"/>
</dbReference>
<comment type="caution">
    <text evidence="2">The sequence shown here is derived from an EMBL/GenBank/DDBJ whole genome shotgun (WGS) entry which is preliminary data.</text>
</comment>
<dbReference type="SUPFAM" id="SSF47090">
    <property type="entry name" value="PGBD-like"/>
    <property type="match status" value="1"/>
</dbReference>
<name>A0ABV4XC51_9CYAN</name>
<dbReference type="Proteomes" id="UP001576774">
    <property type="component" value="Unassembled WGS sequence"/>
</dbReference>
<dbReference type="Gene3D" id="1.10.530.10">
    <property type="match status" value="1"/>
</dbReference>
<dbReference type="InterPro" id="IPR002477">
    <property type="entry name" value="Peptidoglycan-bd-like"/>
</dbReference>
<dbReference type="PANTHER" id="PTHR34408:SF2">
    <property type="entry name" value="CELL WALL-BINDING PROTEIN YWSB"/>
    <property type="match status" value="1"/>
</dbReference>
<dbReference type="SUPFAM" id="SSF53955">
    <property type="entry name" value="Lysozyme-like"/>
    <property type="match status" value="1"/>
</dbReference>
<accession>A0ABV4XC51</accession>
<dbReference type="InterPro" id="IPR036366">
    <property type="entry name" value="PGBDSf"/>
</dbReference>